<evidence type="ECO:0000256" key="10">
    <source>
        <dbReference type="ARBA" id="ARBA00022946"/>
    </source>
</evidence>
<keyword evidence="13" id="KW-0496">Mitochondrion</keyword>
<evidence type="ECO:0000256" key="3">
    <source>
        <dbReference type="ARBA" id="ARBA00008713"/>
    </source>
</evidence>
<evidence type="ECO:0000256" key="4">
    <source>
        <dbReference type="ARBA" id="ARBA00011533"/>
    </source>
</evidence>
<evidence type="ECO:0000256" key="2">
    <source>
        <dbReference type="ARBA" id="ARBA00004298"/>
    </source>
</evidence>
<evidence type="ECO:0000256" key="15">
    <source>
        <dbReference type="ARBA" id="ARBA00030166"/>
    </source>
</evidence>
<evidence type="ECO:0000256" key="6">
    <source>
        <dbReference type="ARBA" id="ARBA00022448"/>
    </source>
</evidence>
<evidence type="ECO:0000256" key="7">
    <source>
        <dbReference type="ARBA" id="ARBA00022660"/>
    </source>
</evidence>
<keyword evidence="12" id="KW-1133">Transmembrane helix</keyword>
<evidence type="ECO:0000256" key="12">
    <source>
        <dbReference type="ARBA" id="ARBA00022989"/>
    </source>
</evidence>
<keyword evidence="9" id="KW-0999">Mitochondrion inner membrane</keyword>
<keyword evidence="10" id="KW-0809">Transit peptide</keyword>
<dbReference type="GO" id="GO:0005743">
    <property type="term" value="C:mitochondrial inner membrane"/>
    <property type="evidence" value="ECO:0007669"/>
    <property type="project" value="UniProtKB-SubCell"/>
</dbReference>
<evidence type="ECO:0000256" key="11">
    <source>
        <dbReference type="ARBA" id="ARBA00022982"/>
    </source>
</evidence>
<dbReference type="Ensembl" id="ENSCCNT00000024836.1">
    <property type="protein sequence ID" value="ENSCCNP00000019138.1"/>
    <property type="gene ID" value="ENSCCNG00000019278.1"/>
</dbReference>
<organism evidence="17">
    <name type="scientific">Castor canadensis</name>
    <name type="common">American beaver</name>
    <dbReference type="NCBI Taxonomy" id="51338"/>
    <lineage>
        <taxon>Eukaryota</taxon>
        <taxon>Metazoa</taxon>
        <taxon>Chordata</taxon>
        <taxon>Craniata</taxon>
        <taxon>Vertebrata</taxon>
        <taxon>Euteleostomi</taxon>
        <taxon>Mammalia</taxon>
        <taxon>Eutheria</taxon>
        <taxon>Euarchontoglires</taxon>
        <taxon>Glires</taxon>
        <taxon>Rodentia</taxon>
        <taxon>Castorimorpha</taxon>
        <taxon>Castoridae</taxon>
        <taxon>Castor</taxon>
    </lineage>
</organism>
<evidence type="ECO:0000256" key="1">
    <source>
        <dbReference type="ARBA" id="ARBA00003195"/>
    </source>
</evidence>
<dbReference type="Pfam" id="PF15088">
    <property type="entry name" value="NADH_dh_m_C1"/>
    <property type="match status" value="1"/>
</dbReference>
<evidence type="ECO:0000256" key="8">
    <source>
        <dbReference type="ARBA" id="ARBA00022692"/>
    </source>
</evidence>
<keyword evidence="11" id="KW-0249">Electron transport</keyword>
<dbReference type="PANTHER" id="PTHR17097">
    <property type="entry name" value="NADH-UBIQUINONE OXIDOREDUCTASE KFYI SUBUNIT"/>
    <property type="match status" value="1"/>
</dbReference>
<keyword evidence="14" id="KW-0472">Membrane</keyword>
<sequence length="81" mass="9449">MPLPWPLLTLRQFSLHSLPYTPSHAFTWLLSCNSAQSNWLKVGLILGTTIFLWCYHIKQHNKDVLEYKRRNGLGNTLEILI</sequence>
<name>A0A8C0WZZ1_CASCN</name>
<comment type="similarity">
    <text evidence="3">Belongs to the complex I NDUFC1 subunit family.</text>
</comment>
<dbReference type="PANTHER" id="PTHR17097:SF0">
    <property type="entry name" value="NADH DEHYDROGENASE [UBIQUINONE] 1 SUBUNIT C1, MITOCHONDRIAL"/>
    <property type="match status" value="1"/>
</dbReference>
<evidence type="ECO:0000313" key="17">
    <source>
        <dbReference type="Ensembl" id="ENSCCNP00000019138.1"/>
    </source>
</evidence>
<keyword evidence="8" id="KW-0812">Transmembrane</keyword>
<keyword evidence="6" id="KW-0813">Transport</keyword>
<comment type="function">
    <text evidence="1">Accessory subunit of the mitochondrial membrane respiratory chain NADH dehydrogenase (Complex I), that is believed not to be involved in catalysis. Complex I functions in the transfer of electrons from NADH to the respiratory chain. The immediate electron acceptor for the enzyme is believed to be ubiquinone.</text>
</comment>
<keyword evidence="7" id="KW-0679">Respiratory chain</keyword>
<comment type="subcellular location">
    <subcellularLocation>
        <location evidence="2">Mitochondrion inner membrane</location>
        <topology evidence="2">Single-pass membrane protein</topology>
        <orientation evidence="2">Matrix side</orientation>
    </subcellularLocation>
</comment>
<protein>
    <recommendedName>
        <fullName evidence="5">NADH dehydrogenase [ubiquinone] 1 subunit C1, mitochondrial</fullName>
    </recommendedName>
    <alternativeName>
        <fullName evidence="15">Complex I-KFYI</fullName>
    </alternativeName>
    <alternativeName>
        <fullName evidence="16">NADH-ubiquinone oxidoreductase KFYI subunit</fullName>
    </alternativeName>
</protein>
<dbReference type="InterPro" id="IPR026192">
    <property type="entry name" value="NDUFC1"/>
</dbReference>
<evidence type="ECO:0000256" key="14">
    <source>
        <dbReference type="ARBA" id="ARBA00023136"/>
    </source>
</evidence>
<evidence type="ECO:0000256" key="13">
    <source>
        <dbReference type="ARBA" id="ARBA00023128"/>
    </source>
</evidence>
<proteinExistence type="inferred from homology"/>
<reference evidence="17" key="1">
    <citation type="submission" date="2023-09" db="UniProtKB">
        <authorList>
            <consortium name="Ensembl"/>
        </authorList>
    </citation>
    <scope>IDENTIFICATION</scope>
</reference>
<evidence type="ECO:0000256" key="5">
    <source>
        <dbReference type="ARBA" id="ARBA00016767"/>
    </source>
</evidence>
<accession>A0A8C0WZZ1</accession>
<dbReference type="GO" id="GO:0045271">
    <property type="term" value="C:respiratory chain complex I"/>
    <property type="evidence" value="ECO:0007669"/>
    <property type="project" value="InterPro"/>
</dbReference>
<dbReference type="AlphaFoldDB" id="A0A8C0WZZ1"/>
<comment type="subunit">
    <text evidence="4">Complex I is composed of 45 different subunits.</text>
</comment>
<evidence type="ECO:0000256" key="16">
    <source>
        <dbReference type="ARBA" id="ARBA00032841"/>
    </source>
</evidence>
<evidence type="ECO:0000256" key="9">
    <source>
        <dbReference type="ARBA" id="ARBA00022792"/>
    </source>
</evidence>